<evidence type="ECO:0000256" key="7">
    <source>
        <dbReference type="ARBA" id="ARBA00023141"/>
    </source>
</evidence>
<dbReference type="InterPro" id="IPR001240">
    <property type="entry name" value="PRAI_dom"/>
</dbReference>
<dbReference type="GO" id="GO:0000162">
    <property type="term" value="P:L-tryptophan biosynthetic process"/>
    <property type="evidence" value="ECO:0007669"/>
    <property type="project" value="UniProtKB-UniRule"/>
</dbReference>
<organism evidence="11 12">
    <name type="scientific">Spirosoma arboris</name>
    <dbReference type="NCBI Taxonomy" id="2682092"/>
    <lineage>
        <taxon>Bacteria</taxon>
        <taxon>Pseudomonadati</taxon>
        <taxon>Bacteroidota</taxon>
        <taxon>Cytophagia</taxon>
        <taxon>Cytophagales</taxon>
        <taxon>Cytophagaceae</taxon>
        <taxon>Spirosoma</taxon>
    </lineage>
</organism>
<dbReference type="AlphaFoldDB" id="A0A7K1SGN2"/>
<evidence type="ECO:0000313" key="12">
    <source>
        <dbReference type="Proteomes" id="UP000436006"/>
    </source>
</evidence>
<dbReference type="EC" id="5.3.1.24" evidence="3 9"/>
<evidence type="ECO:0000256" key="1">
    <source>
        <dbReference type="ARBA" id="ARBA00001164"/>
    </source>
</evidence>
<dbReference type="InterPro" id="IPR044643">
    <property type="entry name" value="TrpF_fam"/>
</dbReference>
<dbReference type="CDD" id="cd00405">
    <property type="entry name" value="PRAI"/>
    <property type="match status" value="1"/>
</dbReference>
<keyword evidence="7 9" id="KW-0057">Aromatic amino acid biosynthesis</keyword>
<gene>
    <name evidence="9" type="primary">trpF</name>
    <name evidence="11" type="ORF">GO755_23120</name>
</gene>
<evidence type="ECO:0000256" key="8">
    <source>
        <dbReference type="ARBA" id="ARBA00023235"/>
    </source>
</evidence>
<keyword evidence="12" id="KW-1185">Reference proteome</keyword>
<comment type="caution">
    <text evidence="11">The sequence shown here is derived from an EMBL/GenBank/DDBJ whole genome shotgun (WGS) entry which is preliminary data.</text>
</comment>
<name>A0A7K1SGN2_9BACT</name>
<dbReference type="InterPro" id="IPR011060">
    <property type="entry name" value="RibuloseP-bd_barrel"/>
</dbReference>
<evidence type="ECO:0000256" key="2">
    <source>
        <dbReference type="ARBA" id="ARBA00004664"/>
    </source>
</evidence>
<sequence length="220" mass="23575">MESPFRTRVKICCISSLDEARLAIQFGADALGLVGRMPSGPGVVADELAARIVQVTPPPISTFMLTSETILDNIIAHQQRVGANTIQLVDAVPPETYAQLHKALPAVKVVQVIHVIDESNLDEALQALQNGVDALLLDSGNPNLAVKELGGTGRVHNWLVSRQIVEQSSVPVFLAGGLKPENVRKAIDMVRPFGLDICSGVRTNGKLDAQKLEAFMSAIK</sequence>
<evidence type="ECO:0000256" key="3">
    <source>
        <dbReference type="ARBA" id="ARBA00012572"/>
    </source>
</evidence>
<dbReference type="Pfam" id="PF00697">
    <property type="entry name" value="PRAI"/>
    <property type="match status" value="1"/>
</dbReference>
<dbReference type="PANTHER" id="PTHR42894:SF1">
    <property type="entry name" value="N-(5'-PHOSPHORIBOSYL)ANTHRANILATE ISOMERASE"/>
    <property type="match status" value="1"/>
</dbReference>
<dbReference type="Proteomes" id="UP000436006">
    <property type="component" value="Unassembled WGS sequence"/>
</dbReference>
<protein>
    <recommendedName>
        <fullName evidence="4 9">N-(5'-phosphoribosyl)anthranilate isomerase</fullName>
        <shortName evidence="9">PRAI</shortName>
        <ecNumber evidence="3 9">5.3.1.24</ecNumber>
    </recommendedName>
</protein>
<evidence type="ECO:0000256" key="6">
    <source>
        <dbReference type="ARBA" id="ARBA00022822"/>
    </source>
</evidence>
<dbReference type="SUPFAM" id="SSF51366">
    <property type="entry name" value="Ribulose-phoshate binding barrel"/>
    <property type="match status" value="1"/>
</dbReference>
<evidence type="ECO:0000259" key="10">
    <source>
        <dbReference type="Pfam" id="PF00697"/>
    </source>
</evidence>
<proteinExistence type="inferred from homology"/>
<evidence type="ECO:0000313" key="11">
    <source>
        <dbReference type="EMBL" id="MVM32951.1"/>
    </source>
</evidence>
<dbReference type="InterPro" id="IPR013785">
    <property type="entry name" value="Aldolase_TIM"/>
</dbReference>
<dbReference type="UniPathway" id="UPA00035">
    <property type="reaction ID" value="UER00042"/>
</dbReference>
<dbReference type="RefSeq" id="WP_157587669.1">
    <property type="nucleotide sequence ID" value="NZ_WPIN01000009.1"/>
</dbReference>
<dbReference type="HAMAP" id="MF_00135">
    <property type="entry name" value="PRAI"/>
    <property type="match status" value="1"/>
</dbReference>
<evidence type="ECO:0000256" key="5">
    <source>
        <dbReference type="ARBA" id="ARBA00022605"/>
    </source>
</evidence>
<feature type="domain" description="N-(5'phosphoribosyl) anthranilate isomerase (PRAI)" evidence="10">
    <location>
        <begin position="9"/>
        <end position="217"/>
    </location>
</feature>
<comment type="catalytic activity">
    <reaction evidence="1 9">
        <text>N-(5-phospho-beta-D-ribosyl)anthranilate = 1-(2-carboxyphenylamino)-1-deoxy-D-ribulose 5-phosphate</text>
        <dbReference type="Rhea" id="RHEA:21540"/>
        <dbReference type="ChEBI" id="CHEBI:18277"/>
        <dbReference type="ChEBI" id="CHEBI:58613"/>
        <dbReference type="EC" id="5.3.1.24"/>
    </reaction>
</comment>
<dbReference type="EMBL" id="WPIN01000009">
    <property type="protein sequence ID" value="MVM32951.1"/>
    <property type="molecule type" value="Genomic_DNA"/>
</dbReference>
<dbReference type="GO" id="GO:0004640">
    <property type="term" value="F:phosphoribosylanthranilate isomerase activity"/>
    <property type="evidence" value="ECO:0007669"/>
    <property type="project" value="UniProtKB-UniRule"/>
</dbReference>
<keyword evidence="8 9" id="KW-0413">Isomerase</keyword>
<comment type="pathway">
    <text evidence="2 9">Amino-acid biosynthesis; L-tryptophan biosynthesis; L-tryptophan from chorismate: step 3/5.</text>
</comment>
<accession>A0A7K1SGN2</accession>
<keyword evidence="5 9" id="KW-0028">Amino-acid biosynthesis</keyword>
<dbReference type="Gene3D" id="3.20.20.70">
    <property type="entry name" value="Aldolase class I"/>
    <property type="match status" value="1"/>
</dbReference>
<evidence type="ECO:0000256" key="4">
    <source>
        <dbReference type="ARBA" id="ARBA00022272"/>
    </source>
</evidence>
<evidence type="ECO:0000256" key="9">
    <source>
        <dbReference type="HAMAP-Rule" id="MF_00135"/>
    </source>
</evidence>
<dbReference type="PANTHER" id="PTHR42894">
    <property type="entry name" value="N-(5'-PHOSPHORIBOSYL)ANTHRANILATE ISOMERASE"/>
    <property type="match status" value="1"/>
</dbReference>
<keyword evidence="6 9" id="KW-0822">Tryptophan biosynthesis</keyword>
<reference evidence="11 12" key="1">
    <citation type="submission" date="2019-12" db="EMBL/GenBank/DDBJ databases">
        <title>Spirosoma sp. HMF4905 genome sequencing and assembly.</title>
        <authorList>
            <person name="Kang H."/>
            <person name="Cha I."/>
            <person name="Kim H."/>
            <person name="Joh K."/>
        </authorList>
    </citation>
    <scope>NUCLEOTIDE SEQUENCE [LARGE SCALE GENOMIC DNA]</scope>
    <source>
        <strain evidence="11 12">HMF4905</strain>
    </source>
</reference>
<comment type="similarity">
    <text evidence="9">Belongs to the TrpF family.</text>
</comment>